<keyword evidence="1" id="KW-0175">Coiled coil</keyword>
<dbReference type="HOGENOM" id="CLU_096866_0_0_1"/>
<evidence type="ECO:0000256" key="1">
    <source>
        <dbReference type="SAM" id="Coils"/>
    </source>
</evidence>
<feature type="region of interest" description="Disordered" evidence="2">
    <location>
        <begin position="205"/>
        <end position="251"/>
    </location>
</feature>
<dbReference type="Proteomes" id="UP000053029">
    <property type="component" value="Unassembled WGS sequence"/>
</dbReference>
<protein>
    <submittedName>
        <fullName evidence="3">Uncharacterized protein</fullName>
    </submittedName>
</protein>
<evidence type="ECO:0000256" key="2">
    <source>
        <dbReference type="SAM" id="MobiDB-lite"/>
    </source>
</evidence>
<feature type="coiled-coil region" evidence="1">
    <location>
        <begin position="111"/>
        <end position="203"/>
    </location>
</feature>
<dbReference type="AlphaFoldDB" id="A0A0D2EZS0"/>
<reference evidence="3 4" key="1">
    <citation type="submission" date="2015-01" db="EMBL/GenBank/DDBJ databases">
        <title>The Genome Sequence of Fonsecaea pedrosoi CBS 271.37.</title>
        <authorList>
            <consortium name="The Broad Institute Genomics Platform"/>
            <person name="Cuomo C."/>
            <person name="de Hoog S."/>
            <person name="Gorbushina A."/>
            <person name="Stielow B."/>
            <person name="Teixiera M."/>
            <person name="Abouelleil A."/>
            <person name="Chapman S.B."/>
            <person name="Priest M."/>
            <person name="Young S.K."/>
            <person name="Wortman J."/>
            <person name="Nusbaum C."/>
            <person name="Birren B."/>
        </authorList>
    </citation>
    <scope>NUCLEOTIDE SEQUENCE [LARGE SCALE GENOMIC DNA]</scope>
    <source>
        <strain evidence="3 4">CBS 271.37</strain>
    </source>
</reference>
<sequence>MAAQQLNPTPSNPIDKSKEAPPPHNSTWTDHLPANQQLIEVDQMLCNISTMLGAARSTISGFSDYAKTHKAYEHAYHQERKMRFECARAYEDLHGQYNGAVNELNSMYKNNRSLHKQLETAQQTMQTLQAAVQEQSVKANNPVIGESDLDRLEWALEKERLEARIADLEKEKSAMVQDHHIALANAADHIREVTQRADELQKLHEGSPDQVQPLAVEPNMNNGRDNAAPSKPTGRATRSRKRKTAPRTASK</sequence>
<dbReference type="RefSeq" id="XP_013283655.1">
    <property type="nucleotide sequence ID" value="XM_013428201.1"/>
</dbReference>
<keyword evidence="4" id="KW-1185">Reference proteome</keyword>
<organism evidence="3 4">
    <name type="scientific">Fonsecaea pedrosoi CBS 271.37</name>
    <dbReference type="NCBI Taxonomy" id="1442368"/>
    <lineage>
        <taxon>Eukaryota</taxon>
        <taxon>Fungi</taxon>
        <taxon>Dikarya</taxon>
        <taxon>Ascomycota</taxon>
        <taxon>Pezizomycotina</taxon>
        <taxon>Eurotiomycetes</taxon>
        <taxon>Chaetothyriomycetidae</taxon>
        <taxon>Chaetothyriales</taxon>
        <taxon>Herpotrichiellaceae</taxon>
        <taxon>Fonsecaea</taxon>
    </lineage>
</organism>
<name>A0A0D2EZS0_9EURO</name>
<gene>
    <name evidence="3" type="ORF">Z517_06462</name>
</gene>
<dbReference type="GeneID" id="25305952"/>
<feature type="compositionally biased region" description="Basic residues" evidence="2">
    <location>
        <begin position="237"/>
        <end position="251"/>
    </location>
</feature>
<feature type="region of interest" description="Disordered" evidence="2">
    <location>
        <begin position="1"/>
        <end position="30"/>
    </location>
</feature>
<proteinExistence type="predicted"/>
<feature type="compositionally biased region" description="Polar residues" evidence="2">
    <location>
        <begin position="1"/>
        <end position="14"/>
    </location>
</feature>
<dbReference type="EMBL" id="KN846972">
    <property type="protein sequence ID" value="KIW79847.1"/>
    <property type="molecule type" value="Genomic_DNA"/>
</dbReference>
<dbReference type="OrthoDB" id="3433952at2759"/>
<evidence type="ECO:0000313" key="3">
    <source>
        <dbReference type="EMBL" id="KIW79847.1"/>
    </source>
</evidence>
<accession>A0A0D2EZS0</accession>
<evidence type="ECO:0000313" key="4">
    <source>
        <dbReference type="Proteomes" id="UP000053029"/>
    </source>
</evidence>
<dbReference type="VEuPathDB" id="FungiDB:Z517_06462"/>